<proteinExistence type="predicted"/>
<organism evidence="1 2">
    <name type="scientific">Pocillopora damicornis</name>
    <name type="common">Cauliflower coral</name>
    <name type="synonym">Millepora damicornis</name>
    <dbReference type="NCBI Taxonomy" id="46731"/>
    <lineage>
        <taxon>Eukaryota</taxon>
        <taxon>Metazoa</taxon>
        <taxon>Cnidaria</taxon>
        <taxon>Anthozoa</taxon>
        <taxon>Hexacorallia</taxon>
        <taxon>Scleractinia</taxon>
        <taxon>Astrocoeniina</taxon>
        <taxon>Pocilloporidae</taxon>
        <taxon>Pocillopora</taxon>
    </lineage>
</organism>
<accession>A0A3M6U630</accession>
<dbReference type="AlphaFoldDB" id="A0A3M6U630"/>
<evidence type="ECO:0000313" key="1">
    <source>
        <dbReference type="EMBL" id="RMX49125.1"/>
    </source>
</evidence>
<name>A0A3M6U630_POCDA</name>
<reference evidence="1 2" key="1">
    <citation type="journal article" date="2018" name="Sci. Rep.">
        <title>Comparative analysis of the Pocillopora damicornis genome highlights role of immune system in coral evolution.</title>
        <authorList>
            <person name="Cunning R."/>
            <person name="Bay R.A."/>
            <person name="Gillette P."/>
            <person name="Baker A.C."/>
            <person name="Traylor-Knowles N."/>
        </authorList>
    </citation>
    <scope>NUCLEOTIDE SEQUENCE [LARGE SCALE GENOMIC DNA]</scope>
    <source>
        <strain evidence="1">RSMAS</strain>
        <tissue evidence="1">Whole animal</tissue>
    </source>
</reference>
<dbReference type="EMBL" id="RCHS01002172">
    <property type="protein sequence ID" value="RMX49125.1"/>
    <property type="molecule type" value="Genomic_DNA"/>
</dbReference>
<evidence type="ECO:0000313" key="2">
    <source>
        <dbReference type="Proteomes" id="UP000275408"/>
    </source>
</evidence>
<evidence type="ECO:0008006" key="3">
    <source>
        <dbReference type="Google" id="ProtNLM"/>
    </source>
</evidence>
<keyword evidence="2" id="KW-1185">Reference proteome</keyword>
<comment type="caution">
    <text evidence="1">The sequence shown here is derived from an EMBL/GenBank/DDBJ whole genome shotgun (WGS) entry which is preliminary data.</text>
</comment>
<gene>
    <name evidence="1" type="ORF">pdam_00003866</name>
</gene>
<feature type="non-terminal residue" evidence="1">
    <location>
        <position position="145"/>
    </location>
</feature>
<dbReference type="Proteomes" id="UP000275408">
    <property type="component" value="Unassembled WGS sequence"/>
</dbReference>
<sequence>MSCQRSNGKEATHIKDLKSDNLSLDKALGIHWDVERNTIDFSHGLFVFSHILTRPKLRAERNTSSKIELKLSPTPLSVSEVTEAEKRVVKQRFRTVKGVSSVKRVLSKCHVCRRYNATLGEQVTAQLSMVQVSSDSHRIIYSFAA</sequence>
<protein>
    <recommendedName>
        <fullName evidence="3">Integrase zinc-binding domain-containing protein</fullName>
    </recommendedName>
</protein>